<dbReference type="STRING" id="228958.SAMN04488007_2999"/>
<protein>
    <submittedName>
        <fullName evidence="1">Uncharacterized protein</fullName>
    </submittedName>
</protein>
<sequence>MVLTIKDATFTGDILNQIEIAVQNERTTVKELISARVESEVETYNKNLPEYFKGLIQPSEAEKTLNGFRLKKRDKQIDMEKQILVALDAFQKNGYFILIDNKQAEDLEQEVLVSKTTEIAFVKLTQLVGG</sequence>
<dbReference type="AlphaFoldDB" id="A0A1M6S8Z5"/>
<gene>
    <name evidence="1" type="ORF">SAMN04488007_2999</name>
</gene>
<dbReference type="RefSeq" id="WP_073245522.1">
    <property type="nucleotide sequence ID" value="NZ_FQZX01000002.1"/>
</dbReference>
<dbReference type="EMBL" id="FQZX01000002">
    <property type="protein sequence ID" value="SHK41131.1"/>
    <property type="molecule type" value="Genomic_DNA"/>
</dbReference>
<accession>A0A1M6S8Z5</accession>
<dbReference type="Proteomes" id="UP000184314">
    <property type="component" value="Unassembled WGS sequence"/>
</dbReference>
<reference evidence="2" key="1">
    <citation type="submission" date="2016-11" db="EMBL/GenBank/DDBJ databases">
        <authorList>
            <person name="Varghese N."/>
            <person name="Submissions S."/>
        </authorList>
    </citation>
    <scope>NUCLEOTIDE SEQUENCE [LARGE SCALE GENOMIC DNA]</scope>
    <source>
        <strain evidence="2">DSM 16478</strain>
    </source>
</reference>
<name>A0A1M6S8Z5_9FLAO</name>
<organism evidence="1 2">
    <name type="scientific">Maribacter aquivivus</name>
    <dbReference type="NCBI Taxonomy" id="228958"/>
    <lineage>
        <taxon>Bacteria</taxon>
        <taxon>Pseudomonadati</taxon>
        <taxon>Bacteroidota</taxon>
        <taxon>Flavobacteriia</taxon>
        <taxon>Flavobacteriales</taxon>
        <taxon>Flavobacteriaceae</taxon>
        <taxon>Maribacter</taxon>
    </lineage>
</organism>
<proteinExistence type="predicted"/>
<keyword evidence="2" id="KW-1185">Reference proteome</keyword>
<evidence type="ECO:0000313" key="1">
    <source>
        <dbReference type="EMBL" id="SHK41131.1"/>
    </source>
</evidence>
<evidence type="ECO:0000313" key="2">
    <source>
        <dbReference type="Proteomes" id="UP000184314"/>
    </source>
</evidence>
<dbReference type="OrthoDB" id="214814at2"/>